<dbReference type="AlphaFoldDB" id="B9L759"/>
<evidence type="ECO:0000259" key="6">
    <source>
        <dbReference type="Pfam" id="PF22919"/>
    </source>
</evidence>
<keyword evidence="8" id="KW-1185">Reference proteome</keyword>
<dbReference type="InterPro" id="IPR022879">
    <property type="entry name" value="V-ATPase_su_B/beta"/>
</dbReference>
<evidence type="ECO:0000256" key="2">
    <source>
        <dbReference type="ARBA" id="ARBA00022448"/>
    </source>
</evidence>
<evidence type="ECO:0000313" key="8">
    <source>
        <dbReference type="Proteomes" id="UP000000448"/>
    </source>
</evidence>
<comment type="function">
    <text evidence="4">Produces ATP from ADP in the presence of a proton gradient across the membrane. The V-type beta chain is a regulatory subunit.</text>
</comment>
<dbReference type="InterPro" id="IPR055190">
    <property type="entry name" value="ATP-synt_VA_C"/>
</dbReference>
<organism evidence="7 8">
    <name type="scientific">Nautilia profundicola (strain ATCC BAA-1463 / DSM 18972 / AmH)</name>
    <dbReference type="NCBI Taxonomy" id="598659"/>
    <lineage>
        <taxon>Bacteria</taxon>
        <taxon>Pseudomonadati</taxon>
        <taxon>Campylobacterota</taxon>
        <taxon>Epsilonproteobacteria</taxon>
        <taxon>Nautiliales</taxon>
        <taxon>Nautiliaceae</taxon>
        <taxon>Nautilia</taxon>
    </lineage>
</organism>
<proteinExistence type="inferred from homology"/>
<dbReference type="SUPFAM" id="SSF52540">
    <property type="entry name" value="P-loop containing nucleoside triphosphate hydrolases"/>
    <property type="match status" value="1"/>
</dbReference>
<evidence type="ECO:0000256" key="1">
    <source>
        <dbReference type="ARBA" id="ARBA00008936"/>
    </source>
</evidence>
<comment type="similarity">
    <text evidence="1">Belongs to the ATPase alpha/beta chains family.</text>
</comment>
<dbReference type="GO" id="GO:0016787">
    <property type="term" value="F:hydrolase activity"/>
    <property type="evidence" value="ECO:0007669"/>
    <property type="project" value="UniProtKB-KW"/>
</dbReference>
<dbReference type="Proteomes" id="UP000000448">
    <property type="component" value="Chromosome"/>
</dbReference>
<dbReference type="Pfam" id="PF22919">
    <property type="entry name" value="ATP-synt_VA_C"/>
    <property type="match status" value="1"/>
</dbReference>
<dbReference type="Pfam" id="PF00006">
    <property type="entry name" value="ATP-synt_ab"/>
    <property type="match status" value="1"/>
</dbReference>
<feature type="domain" description="ATPase F1/V1/A1 complex alpha/beta subunit nucleotide-binding" evidence="5">
    <location>
        <begin position="129"/>
        <end position="341"/>
    </location>
</feature>
<gene>
    <name evidence="7" type="ordered locus">NAMH_0025</name>
</gene>
<protein>
    <submittedName>
        <fullName evidence="7">V-type ATP synthase beta chain</fullName>
        <ecNumber evidence="7">3.6.3.14</ecNumber>
    </submittedName>
</protein>
<dbReference type="EC" id="3.6.3.14" evidence="7"/>
<dbReference type="OrthoDB" id="9801639at2"/>
<sequence>MRIEYEGAVKIKGNLLFFETVEGVGYNESVTLRYKDKTLKGIVSAVDEKITVIEILGDTYGLDINNIKAEFHLKPLKINLSENMVGKTLDAFANPIDGIMESVEKESDINLGAYNPAYREYPKNIIVTGFSAIDALNTLVKGQKLPIFALSGLKNDEFVAKLATQISIKNSLIILAAIGMRFERAQYLINSISNKSSQITVFLNLANEPTINSLLLPRTALTFAEYMAFEKGKNVIVILYDMTNYANALREISSKKEEIPGKKGYPGYMYSDLASIYERAGIIKGKKGSITQIPVLTLPDDDITHPIADLSGYITEGQIVFSRSLHKKGIFPPIDVLSSLSRLMNSAIDSTHKRFASQLYASYANAKKIENFASIIGEGELSELEKQYLSFAREFENIFINQELPRNMQETFEVAKRLLKILPKNEMTRLSQKELGEVYDKE</sequence>
<dbReference type="KEGG" id="nam:NAMH_0025"/>
<dbReference type="RefSeq" id="WP_015901955.1">
    <property type="nucleotide sequence ID" value="NC_012115.1"/>
</dbReference>
<evidence type="ECO:0000313" key="7">
    <source>
        <dbReference type="EMBL" id="ACM92903.1"/>
    </source>
</evidence>
<keyword evidence="3" id="KW-0406">Ion transport</keyword>
<dbReference type="GO" id="GO:0006811">
    <property type="term" value="P:monoatomic ion transport"/>
    <property type="evidence" value="ECO:0007669"/>
    <property type="project" value="UniProtKB-KW"/>
</dbReference>
<dbReference type="CDD" id="cd01135">
    <property type="entry name" value="V_A-ATPase_B"/>
    <property type="match status" value="1"/>
</dbReference>
<keyword evidence="2" id="KW-0813">Transport</keyword>
<dbReference type="EMBL" id="CP001279">
    <property type="protein sequence ID" value="ACM92903.1"/>
    <property type="molecule type" value="Genomic_DNA"/>
</dbReference>
<evidence type="ECO:0000256" key="3">
    <source>
        <dbReference type="ARBA" id="ARBA00023065"/>
    </source>
</evidence>
<reference evidence="7 8" key="1">
    <citation type="journal article" date="2009" name="PLoS Genet.">
        <title>Adaptations to submarine hydrothermal environments exemplified by the genome of Nautilia profundicola.</title>
        <authorList>
            <person name="Campbell B.J."/>
            <person name="Smith J.L."/>
            <person name="Hanson T.E."/>
            <person name="Klotz M.G."/>
            <person name="Stein L.Y."/>
            <person name="Lee C.K."/>
            <person name="Wu D."/>
            <person name="Robinson J.M."/>
            <person name="Khouri H.M."/>
            <person name="Eisen J.A."/>
            <person name="Cary S.C."/>
        </authorList>
    </citation>
    <scope>NUCLEOTIDE SEQUENCE [LARGE SCALE GENOMIC DNA]</scope>
    <source>
        <strain evidence="8">ATCC BAA-1463 / DSM 18972 / AmH</strain>
    </source>
</reference>
<dbReference type="Gene3D" id="3.40.50.12240">
    <property type="match status" value="1"/>
</dbReference>
<evidence type="ECO:0000256" key="4">
    <source>
        <dbReference type="ARBA" id="ARBA00059599"/>
    </source>
</evidence>
<dbReference type="STRING" id="598659.NAMH_0025"/>
<dbReference type="eggNOG" id="COG1156">
    <property type="taxonomic scope" value="Bacteria"/>
</dbReference>
<evidence type="ECO:0000259" key="5">
    <source>
        <dbReference type="Pfam" id="PF00006"/>
    </source>
</evidence>
<keyword evidence="7" id="KW-0378">Hydrolase</keyword>
<accession>B9L759</accession>
<dbReference type="PANTHER" id="PTHR43389">
    <property type="entry name" value="V-TYPE PROTON ATPASE SUBUNIT B"/>
    <property type="match status" value="1"/>
</dbReference>
<name>B9L759_NAUPA</name>
<dbReference type="GO" id="GO:0005524">
    <property type="term" value="F:ATP binding"/>
    <property type="evidence" value="ECO:0007669"/>
    <property type="project" value="InterPro"/>
</dbReference>
<feature type="domain" description="ATP synthase A/B type C-terminal" evidence="6">
    <location>
        <begin position="345"/>
        <end position="438"/>
    </location>
</feature>
<dbReference type="HOGENOM" id="CLU_022916_0_0_7"/>
<dbReference type="InterPro" id="IPR027417">
    <property type="entry name" value="P-loop_NTPase"/>
</dbReference>
<dbReference type="InterPro" id="IPR000194">
    <property type="entry name" value="ATPase_F1/V1/A1_a/bsu_nucl-bd"/>
</dbReference>
<dbReference type="NCBIfam" id="NF003235">
    <property type="entry name" value="PRK04196.1"/>
    <property type="match status" value="1"/>
</dbReference>
<dbReference type="PANTHER" id="PTHR43389:SF4">
    <property type="entry name" value="V-TYPE PROTON ATPASE SUBUNIT B"/>
    <property type="match status" value="1"/>
</dbReference>